<keyword evidence="3" id="KW-1185">Reference proteome</keyword>
<evidence type="ECO:0000256" key="1">
    <source>
        <dbReference type="SAM" id="MobiDB-lite"/>
    </source>
</evidence>
<feature type="compositionally biased region" description="Basic and acidic residues" evidence="1">
    <location>
        <begin position="46"/>
        <end position="63"/>
    </location>
</feature>
<accession>A0ABP9HSH1</accession>
<dbReference type="EMBL" id="BAABIV010000003">
    <property type="protein sequence ID" value="GAA4976814.1"/>
    <property type="molecule type" value="Genomic_DNA"/>
</dbReference>
<reference evidence="3" key="1">
    <citation type="journal article" date="2019" name="Int. J. Syst. Evol. Microbiol.">
        <title>The Global Catalogue of Microorganisms (GCM) 10K type strain sequencing project: providing services to taxonomists for standard genome sequencing and annotation.</title>
        <authorList>
            <consortium name="The Broad Institute Genomics Platform"/>
            <consortium name="The Broad Institute Genome Sequencing Center for Infectious Disease"/>
            <person name="Wu L."/>
            <person name="Ma J."/>
        </authorList>
    </citation>
    <scope>NUCLEOTIDE SEQUENCE [LARGE SCALE GENOMIC DNA]</scope>
    <source>
        <strain evidence="3">JCM 17657</strain>
    </source>
</reference>
<name>A0ABP9HSH1_9ACTN</name>
<comment type="caution">
    <text evidence="2">The sequence shown here is derived from an EMBL/GenBank/DDBJ whole genome shotgun (WGS) entry which is preliminary data.</text>
</comment>
<feature type="compositionally biased region" description="Low complexity" evidence="1">
    <location>
        <begin position="84"/>
        <end position="97"/>
    </location>
</feature>
<proteinExistence type="predicted"/>
<organism evidence="2 3">
    <name type="scientific">Streptomyces hyderabadensis</name>
    <dbReference type="NCBI Taxonomy" id="598549"/>
    <lineage>
        <taxon>Bacteria</taxon>
        <taxon>Bacillati</taxon>
        <taxon>Actinomycetota</taxon>
        <taxon>Actinomycetes</taxon>
        <taxon>Kitasatosporales</taxon>
        <taxon>Streptomycetaceae</taxon>
        <taxon>Streptomyces</taxon>
    </lineage>
</organism>
<sequence>MKCARVETPSTRTASTQLMAIRVCRALRPWGSRKAEMPFEIASSPVREEPPLAKDRSTMKREAPYSQPSPGAVRSACGSSPGSARTAATRNTRPTETGSWRWSSPVQPLPARWASEISALVPADVWTATVTT</sequence>
<protein>
    <submittedName>
        <fullName evidence="2">Uncharacterized protein</fullName>
    </submittedName>
</protein>
<evidence type="ECO:0000313" key="3">
    <source>
        <dbReference type="Proteomes" id="UP001500610"/>
    </source>
</evidence>
<evidence type="ECO:0000313" key="2">
    <source>
        <dbReference type="EMBL" id="GAA4976814.1"/>
    </source>
</evidence>
<dbReference type="Proteomes" id="UP001500610">
    <property type="component" value="Unassembled WGS sequence"/>
</dbReference>
<feature type="region of interest" description="Disordered" evidence="1">
    <location>
        <begin position="41"/>
        <end position="105"/>
    </location>
</feature>
<gene>
    <name evidence="2" type="ORF">GCM10023257_12430</name>
</gene>